<sequence>MTNLSPPLKKCGRRRLDAADIRRIVLAAYFAAWASRLMTEHLTPRTGQPRKVEAPGQRRQA</sequence>
<dbReference type="AlphaFoldDB" id="A0A921G0J2"/>
<evidence type="ECO:0000313" key="2">
    <source>
        <dbReference type="EMBL" id="HJF31516.1"/>
    </source>
</evidence>
<feature type="region of interest" description="Disordered" evidence="1">
    <location>
        <begin position="40"/>
        <end position="61"/>
    </location>
</feature>
<accession>A0A921G0J2</accession>
<organism evidence="2 3">
    <name type="scientific">Sporosarcina psychrophila</name>
    <name type="common">Bacillus psychrophilus</name>
    <dbReference type="NCBI Taxonomy" id="1476"/>
    <lineage>
        <taxon>Bacteria</taxon>
        <taxon>Bacillati</taxon>
        <taxon>Bacillota</taxon>
        <taxon>Bacilli</taxon>
        <taxon>Bacillales</taxon>
        <taxon>Caryophanaceae</taxon>
        <taxon>Sporosarcina</taxon>
    </lineage>
</organism>
<reference evidence="2" key="1">
    <citation type="journal article" date="2021" name="PeerJ">
        <title>Extensive microbial diversity within the chicken gut microbiome revealed by metagenomics and culture.</title>
        <authorList>
            <person name="Gilroy R."/>
            <person name="Ravi A."/>
            <person name="Getino M."/>
            <person name="Pursley I."/>
            <person name="Horton D.L."/>
            <person name="Alikhan N.F."/>
            <person name="Baker D."/>
            <person name="Gharbi K."/>
            <person name="Hall N."/>
            <person name="Watson M."/>
            <person name="Adriaenssens E.M."/>
            <person name="Foster-Nyarko E."/>
            <person name="Jarju S."/>
            <person name="Secka A."/>
            <person name="Antonio M."/>
            <person name="Oren A."/>
            <person name="Chaudhuri R.R."/>
            <person name="La Ragione R."/>
            <person name="Hildebrand F."/>
            <person name="Pallen M.J."/>
        </authorList>
    </citation>
    <scope>NUCLEOTIDE SEQUENCE</scope>
    <source>
        <strain evidence="2">CHK171-7178</strain>
    </source>
</reference>
<gene>
    <name evidence="2" type="ORF">K8V56_07025</name>
</gene>
<comment type="caution">
    <text evidence="2">The sequence shown here is derived from an EMBL/GenBank/DDBJ whole genome shotgun (WGS) entry which is preliminary data.</text>
</comment>
<evidence type="ECO:0000256" key="1">
    <source>
        <dbReference type="SAM" id="MobiDB-lite"/>
    </source>
</evidence>
<protein>
    <submittedName>
        <fullName evidence="2">Uncharacterized protein</fullName>
    </submittedName>
</protein>
<name>A0A921G0J2_SPOPS</name>
<evidence type="ECO:0000313" key="3">
    <source>
        <dbReference type="Proteomes" id="UP000698173"/>
    </source>
</evidence>
<dbReference type="EMBL" id="DYWT01000114">
    <property type="protein sequence ID" value="HJF31516.1"/>
    <property type="molecule type" value="Genomic_DNA"/>
</dbReference>
<proteinExistence type="predicted"/>
<reference evidence="2" key="2">
    <citation type="submission" date="2021-09" db="EMBL/GenBank/DDBJ databases">
        <authorList>
            <person name="Gilroy R."/>
        </authorList>
    </citation>
    <scope>NUCLEOTIDE SEQUENCE</scope>
    <source>
        <strain evidence="2">CHK171-7178</strain>
    </source>
</reference>
<dbReference type="Proteomes" id="UP000698173">
    <property type="component" value="Unassembled WGS sequence"/>
</dbReference>